<reference evidence="3 4" key="1">
    <citation type="submission" date="2024-11" db="EMBL/GenBank/DDBJ databases">
        <title>Chromosome-level genome assembly of the freshwater bivalve Anodonta woodiana.</title>
        <authorList>
            <person name="Chen X."/>
        </authorList>
    </citation>
    <scope>NUCLEOTIDE SEQUENCE [LARGE SCALE GENOMIC DNA]</scope>
    <source>
        <strain evidence="3">MN2024</strain>
        <tissue evidence="3">Gills</tissue>
    </source>
</reference>
<gene>
    <name evidence="3" type="ORF">ACJMK2_040770</name>
</gene>
<dbReference type="Proteomes" id="UP001634394">
    <property type="component" value="Unassembled WGS sequence"/>
</dbReference>
<protein>
    <recommendedName>
        <fullName evidence="2">CABIT domain-containing protein</fullName>
    </recommendedName>
</protein>
<evidence type="ECO:0000256" key="1">
    <source>
        <dbReference type="SAM" id="MobiDB-lite"/>
    </source>
</evidence>
<comment type="caution">
    <text evidence="3">The sequence shown here is derived from an EMBL/GenBank/DDBJ whole genome shotgun (WGS) entry which is preliminary data.</text>
</comment>
<dbReference type="Pfam" id="PF12736">
    <property type="entry name" value="CABIT"/>
    <property type="match status" value="1"/>
</dbReference>
<dbReference type="InterPro" id="IPR025946">
    <property type="entry name" value="CABIT_dom"/>
</dbReference>
<accession>A0ABD3W5C4</accession>
<feature type="region of interest" description="Disordered" evidence="1">
    <location>
        <begin position="378"/>
        <end position="398"/>
    </location>
</feature>
<proteinExistence type="predicted"/>
<organism evidence="3 4">
    <name type="scientific">Sinanodonta woodiana</name>
    <name type="common">Chinese pond mussel</name>
    <name type="synonym">Anodonta woodiana</name>
    <dbReference type="NCBI Taxonomy" id="1069815"/>
    <lineage>
        <taxon>Eukaryota</taxon>
        <taxon>Metazoa</taxon>
        <taxon>Spiralia</taxon>
        <taxon>Lophotrochozoa</taxon>
        <taxon>Mollusca</taxon>
        <taxon>Bivalvia</taxon>
        <taxon>Autobranchia</taxon>
        <taxon>Heteroconchia</taxon>
        <taxon>Palaeoheterodonta</taxon>
        <taxon>Unionida</taxon>
        <taxon>Unionoidea</taxon>
        <taxon>Unionidae</taxon>
        <taxon>Unioninae</taxon>
        <taxon>Sinanodonta</taxon>
    </lineage>
</organism>
<dbReference type="AlphaFoldDB" id="A0ABD3W5C4"/>
<evidence type="ECO:0000313" key="4">
    <source>
        <dbReference type="Proteomes" id="UP001634394"/>
    </source>
</evidence>
<name>A0ABD3W5C4_SINWO</name>
<dbReference type="EMBL" id="JBJQND010000008">
    <property type="protein sequence ID" value="KAL3867928.1"/>
    <property type="molecule type" value="Genomic_DNA"/>
</dbReference>
<evidence type="ECO:0000313" key="3">
    <source>
        <dbReference type="EMBL" id="KAL3867928.1"/>
    </source>
</evidence>
<evidence type="ECO:0000259" key="2">
    <source>
        <dbReference type="Pfam" id="PF12736"/>
    </source>
</evidence>
<keyword evidence="4" id="KW-1185">Reference proteome</keyword>
<feature type="domain" description="CABIT" evidence="2">
    <location>
        <begin position="102"/>
        <end position="212"/>
    </location>
</feature>
<sequence>MSSGGLNTNRLILVEDMVKEYGCPCLFQTAFGADGKGDTVHQQVTTGAIGKIEKITSLQTAKMRIVHDDSVRDRRHSRNPVERSSFEGCEINIPVGCRVRVIRADNKKYNSISKILEDMPPYIRAEEDIMGITTADGKVNMFRVPKNTVLKLHTNQTDTKNLLCLMNETKEVMLNSNCTGEFTGLDDNGEYELADLLEKVQLPVQVVIHTVNQYDIANEDETSTENLRTMLSGPVEIISVDRTQMYIGCIWICDGTYQPFVLPIKSGMYCYPLAGTQSKEALESRYFSSKIDFDSLERKIYNIDVDSPSILFLKKIIVSCRKVPRYFTTGSLDEKDRTPSRKELETSNDYKDVSPVMSYKRAFRRSLSGEINVNCADSMSNEAPQLPPGRNRSRDCRPLTSYTPSRDYFRKEVHPNCGKAGEGEQQTKALVQHDVMVKNLSSKLSSRLEMLQMKEQHGSKNECDELKKPVSNKIEKQWKQLEKDASVTVEKITDGQSIHADTLAIGDIRPGTKTKTPDGNCYQNVVVQSDINSENKTIFKVECSTVEKVTDRKTVCNTKVPNISQGLNTCSVGHQATEVHISTTKPTEDEDYLEPIPSAYMPKAQARKGFYSFSVMQIVHCFRACRLDTLANICETEKLDGSFFQNETEENLSQLLLKEPFCLNNFQILKVNKIIDGWRPKIDRFGGVSAFT</sequence>